<evidence type="ECO:0000259" key="5">
    <source>
        <dbReference type="PROSITE" id="PS50050"/>
    </source>
</evidence>
<evidence type="ECO:0000313" key="7">
    <source>
        <dbReference type="Proteomes" id="UP001162131"/>
    </source>
</evidence>
<keyword evidence="4" id="KW-0732">Signal</keyword>
<dbReference type="SUPFAM" id="SSF57184">
    <property type="entry name" value="Growth factor receptor domain"/>
    <property type="match status" value="15"/>
</dbReference>
<keyword evidence="3" id="KW-1133">Transmembrane helix</keyword>
<feature type="transmembrane region" description="Helical" evidence="3">
    <location>
        <begin position="4006"/>
        <end position="4026"/>
    </location>
</feature>
<feature type="region of interest" description="Disordered" evidence="2">
    <location>
        <begin position="39"/>
        <end position="66"/>
    </location>
</feature>
<feature type="transmembrane region" description="Helical" evidence="3">
    <location>
        <begin position="4270"/>
        <end position="4294"/>
    </location>
</feature>
<dbReference type="InterPro" id="IPR000742">
    <property type="entry name" value="EGF"/>
</dbReference>
<comment type="caution">
    <text evidence="6">The sequence shown here is derived from an EMBL/GenBank/DDBJ whole genome shotgun (WGS) entry which is preliminary data.</text>
</comment>
<dbReference type="InterPro" id="IPR013783">
    <property type="entry name" value="Ig-like_fold"/>
</dbReference>
<feature type="repeat" description="TNFR-Cys" evidence="1">
    <location>
        <begin position="1171"/>
        <end position="1218"/>
    </location>
</feature>
<feature type="domain" description="TNFR-Cys" evidence="5">
    <location>
        <begin position="1171"/>
        <end position="1218"/>
    </location>
</feature>
<feature type="transmembrane region" description="Helical" evidence="3">
    <location>
        <begin position="4300"/>
        <end position="4321"/>
    </location>
</feature>
<dbReference type="SMART" id="SM00261">
    <property type="entry name" value="FU"/>
    <property type="match status" value="31"/>
</dbReference>
<dbReference type="InterPro" id="IPR006212">
    <property type="entry name" value="Furin_repeat"/>
</dbReference>
<keyword evidence="3" id="KW-0472">Membrane</keyword>
<evidence type="ECO:0000256" key="3">
    <source>
        <dbReference type="SAM" id="Phobius"/>
    </source>
</evidence>
<dbReference type="PANTHER" id="PTHR15332">
    <property type="entry name" value="PROPROTEIN CONVERTASE SUBTILISIN_KEXIN TYPE 5-LIKE"/>
    <property type="match status" value="1"/>
</dbReference>
<keyword evidence="1" id="KW-1015">Disulfide bond</keyword>
<evidence type="ECO:0000256" key="1">
    <source>
        <dbReference type="PROSITE-ProRule" id="PRU00206"/>
    </source>
</evidence>
<feature type="transmembrane region" description="Helical" evidence="3">
    <location>
        <begin position="4193"/>
        <end position="4214"/>
    </location>
</feature>
<feature type="region of interest" description="Disordered" evidence="2">
    <location>
        <begin position="4069"/>
        <end position="4089"/>
    </location>
</feature>
<keyword evidence="7" id="KW-1185">Reference proteome</keyword>
<evidence type="ECO:0000313" key="6">
    <source>
        <dbReference type="EMBL" id="CAG9326216.1"/>
    </source>
</evidence>
<proteinExistence type="predicted"/>
<dbReference type="InterPro" id="IPR001368">
    <property type="entry name" value="TNFR/NGFR_Cys_rich_reg"/>
</dbReference>
<evidence type="ECO:0000256" key="4">
    <source>
        <dbReference type="SAM" id="SignalP"/>
    </source>
</evidence>
<dbReference type="EMBL" id="CAJZBQ010000040">
    <property type="protein sequence ID" value="CAG9326216.1"/>
    <property type="molecule type" value="Genomic_DNA"/>
</dbReference>
<feature type="signal peptide" evidence="4">
    <location>
        <begin position="1"/>
        <end position="19"/>
    </location>
</feature>
<feature type="disulfide bond" evidence="1">
    <location>
        <begin position="1192"/>
        <end position="1205"/>
    </location>
</feature>
<comment type="caution">
    <text evidence="1">Lacks conserved residue(s) required for the propagation of feature annotation.</text>
</comment>
<dbReference type="Gene3D" id="2.60.40.10">
    <property type="entry name" value="Immunoglobulins"/>
    <property type="match status" value="1"/>
</dbReference>
<dbReference type="InterPro" id="IPR009030">
    <property type="entry name" value="Growth_fac_rcpt_cys_sf"/>
</dbReference>
<sequence>MLNRIILWFFLVLWQLSAAELIKFSPPDEGSVVHMEFELTDDPSSDPSPSQEIAMAGQGSKQKIPARPKRHLEDCSAFGFCSTCTETECSACLDESNMDKSDGKCKCKTGLFWDSESSTCVASCKDTFHIELTIVDSDEDTSSGHYFDGTSCLPCEEGCDECEDITGKCTVCSQNVKIEMDIASCCDKGQYYDGSDCLKCPSICDECEDTTGECITCSNNFRMEMDITSCCDKGQYYDGSDCVQCPNKCEECEDTTGECITCSSNLRMEMDITSCCDKGQYYDGSDCVQCPSECDECEDTTGECITCSNNFRIEMDITALDCACDSGYYMDDQGECQQCSDKCEECEDITGKCLTCSSNLKLEFDVVECSGCDSGYYMDDQGECQQCSDKCEECEDITGKCLTCSSNLKLEFDVVECSGCDSGYYMDDQGECQQCSDKCEECEDITGKCLTCSSNLKLEFDVVECSGCDSGYYMDGQGNCQQCSDKCEECEDITGKCLTCSSNLKLEFDVVECSGCDSGYYMDDQGECQHCSDKCEECEDITGKCLTCSSNFRLEFDITDSNCCSKGTYSDGNTCLACDPKCSQCEDITGNCEICIADGMIKDPDNLKTCKCEEGSYFDGTSCLPCGKKCVDCKDNVGCTSCDSTLSLSFDITDDGCGCEDGNYNNGQECVPCGDLCDICEDVTGECTSCVDDKRMKVSDDDSKICVCKGDQTKEGTTCSCDSGKYFDGSTCLDCYDKCATCKDYTAECATCKDDYKMGVSKDNNKICECLGTQTFDGENCVCAEGQFNGTTCAKCDHFCYTCDETSLVCDSCVDSNRMKFDDTDNKKCSCIGNQTADSSHCYCEAGTYFNPSVGCSPCGKSCLECSDYDGTCTECENNFRIELSITECGCSPGSYSSNDDTCVQCGDFCTECEDLTGKCTECESNLRIEADIIDDSTCGCGSHSYYDGSKCTECPEFCTECEDYTGLCSSCENNLRIEGDVEYVSCCSAGSYYDGTQCLTCGSLCSSCEDETGDCKACLDSNRMEISTTDTKICTCKGTQILTGDSCGCSDGFFFDGSTCVQCGTLCDACDDYTGNCKVCVDNAEVSNEDSKVCACKGTSTQSGSSCYCADGEYYDGSSCQTCDSTCKSCKDTTAVCITCADSDRMYPDKSGTTCKCKGSQTQNNDKSCSCKAGTYFSSSDGNCKTCGSMCETCSDFTGTCTSCTNSDRMELDDTKCSCKGNQQSDGTKCYCSKGSYFDSETCSSCGSLCAACDDITGSCNDCKDNQRMSVKDDKSGCQCKGTQLYDEASKSCYCPDGTWNGSICLICTQNCLSCDENNCLKCSDGYFYNTGTKLCETCTTNCAKCTADACSQCKYSSMSISGTECKCPDGTYFDGSTCAICGTLCDKCTSLSECSSCLDDTTMAVSTTDPGTCSCLDNKIYDGTACADCGAYCNECDSSSKYCTTCLNRFELSPSSNYHCQCIGNQLLNSNTKTCYCYSGYYFDNQNCVRCKTMCKACVDYSGACSDCINKDRMVSNADGSCSCKGSQLSTGNICYCPTRTYFTGTTCADCPKHCEICSDSTGKCTSCIDSLMTLDTNANTCTCPSGYYFDGKQCMQCGKFCKNCEETTGKCLECQDSLKMDLVDGVCSCKGNQLAGDTGCYCKSGYFDSSNCVDCLGFCSTCKDFTGECTKCIDSNNMMVSTTDNQICVCKGNLKTGDNKCYCDDGYFLKNAYCYPCTDPDCQKCTSSYQCSQCKELSSYVNGYSCKSCPAGYYSEQDGTHCSPCGTWCSKCSSYNSCNSCNDPTTMQIDSNGATCSCKGNQLSTGTSCYCNSNYYFNGDTCESCLGKWCGTCDSSNGHCLYCWNGYTMQVSTTNVKDCECKGNQVAGLYGCECGTSQYFDGTTCTGCTDSGCGACSRVKQCDKCLDLNKWIEGYTCKSPSNGYYAVGDGVHRKACGKWCTQCEDVTGKCLTCKDSTRMEFSTSNTKNCMCIGNQLYSNSACYCVEGTYFDGSNCVQCDTMCSKCKDTTGECETCADTSRMQVSLTNSRICTCKGNQIASSTSCSCTDGYYFDETNCVACGKQCGKCLDYTAECVACSDPNAAISQTNNKECYCLGTQVYDGTNCICETGLFNGTTCADCGSLCNECDSTTHKCNSCLDDKRMVPSTTNDIVCECIGNQALSGSSCTCNLSYYFNSQNCVKCGTFCDKCDDFDGKCTSCLQSKRMKLSESGLTCECIGNQTASSAGCNCLAPREFFDGSQCAWCSEFCEACDDFTGKCTSCVDSSMILDTSSNKCSCQAGYYFKSGKCVPCGDFCMECGNYDGVCTKCKNDDRMVFSKDHPESCECAGNQLFDGQICSCEIGRFFNGSYCLQCGDLCHDCADNTGTCLNCNNDKTMIFADDKFSCVCIGDLEKDTDSCTCSSGWFNGANCASCGTFCSKCDFYTGVCSECTDQIRMEFSQADKKNCVCKGSQIADSTSCSCPNDSVFNGVDCVACEPSCSSVCTGATYYDTISQSCKNCGDFCTVCSSKTDCSQCSDPTTMIPDPEGSGHCVCKESYYLEDLTCQACGTLCSVCNSDQCLTCASIDNIEKDPDNAKVCKCTDGHVYNYITQKCEDCGSSCSGFCGALCSSCDTTHCTECLDTQTMTYDPNDPFNCKCFQGTYYDLDLHACTNCGTLCKSCESGSNCLECVNSAMVVDPTDPGSCTCSGAFYSQGTNCLPCGTLCSRCSAEKCFTCENIINVIKNTDNPTICKCKDGYSYHESTNTCEVTCGDLCSTCSETQCTICIDTILMVQDPNSPLKCICKDGYYYDTISKSCKVCGNNCSICSSATLCTECKDAWMITSESQPGSCVCKSGTYEKDSQCVKCSLPCTECASSAFCTKCQDDMTLDTKTGLCSCSAAAKYYDSTLTACMNCPDRCSSCTSDKVCTDCIENAALTSTASCACVAGYFSLNGKCTKCPDLCETCESQAKCLTCKKYASVGADNLCHCNTQFSMNSEGSCTSVCNNLCTACSESDGNSCTACITNAELSKTVCSCTANSAYDSGSKSCVCNSGSTLINNKCVTCKKYLSNTDIKKSSFASSWAYLYVYFNVKVDMTLDSSCSKVIASDSLTKLGENPACSWADSKTLRIGLGVGFTQRTDSLLYLDGTYIVKATDDPCTTQYQPLSVMPTATSNPAPTAKVSGPTSISISCSSDPLVYTSEKSTGSLGTALTYAWSAEISPANSALASTIASTTTASLTINRSNFSTSSTTTLKITLKITNTLGLSNSDSMTTTIQGGDALSVAFDQGNSVSIKASDSKTLKAKVSALCGDLTTAISWQWSYVSGPEIDSAAILANGGTTSKLTISANALSASSTLYVFMATATQASSGGSISGSATISITVTASQLYIKLSKNSGDISPSQDYTIDANGSYDPDDSTLPLSYSWTCVNNADGSTCTGSDSKTLLNNEVASSLTIPKSRMVKGAAWDITCTISKDTRSSSLTINLNVLKKDTSTAAWILTDTLKLNPHKFNRYIANIVASLTAALIWTQRSGNAVSFYPNYLSTLGFQSMTLSEGVIYGFDLSITDQGVTLTIQLSISVNQGAACTSGLQVNLVDDEGSALIDTYKLWIDGCYDRDGEDLPILYQFQDIWRGKVFTLGYAKEANSVETYLFWGRNQLTAHVCDQLGTCSDYSKTLRVKAFNRRLLEDSLMNSYISSTLDEDNIPSSISLYCGSATIENDLFTRMWSDLQSYVANQKELTSSELDSVLGALYSMTTQESQMTLSLYKEFISWLDGLLTTYTSLIPTQDNMITLVSIADSFMSYGNTTDYSEQPLEDYVMTANDLVLTWAAVATKEDLVNQTSLNGTQNTDQTKIFKYRNFPSDMQNSNITLGTNRSIALPSQLDFTSTDIMNMRALYFNTSSDDYSDVISLSFSTSGNYTDNTMNYYDNETYTPFSSSEHPVTIELPINKNVSEGATMGCLYYNETSKAWTEDGCKVLEINSESVIFEVYHFSMFKLGEAGSTISPPPIYTPPSSSCGDNYAPIYILVVTLFMLIILSPIMIWFDRAQKVDHDVQQTHKKVPMNSPTHVSRPTEMALINIQSEYSSPNITSREEEVNESEESSGVIESREIDLTENSYAVPVEQVELSRGEEEVVEPEEMSSDFDNSGGIVESQEIDLTENSFAFQVAGVVEKPQAQTVEATKTELQALFEGHLTFGIIYYRPIFSRWTRLFTLITILLFELLLEGLLLFGFEDINSGSEESTETLFADYQAKFFGYTILALAIAIPIEILLIIAFSIDRNKAPYWPAFATALGTALIIGSIIGIVMLSYTFCHEWSGYWAICFLWGILIEIFVMQTIYMTARYFILESFQPEEVTTKVN</sequence>
<dbReference type="Gene3D" id="2.10.220.10">
    <property type="entry name" value="Hormone Receptor, Insulin-like Growth Factor Receptor 1, Chain A, domain 2"/>
    <property type="match status" value="6"/>
</dbReference>
<dbReference type="SMART" id="SM00181">
    <property type="entry name" value="EGF"/>
    <property type="match status" value="27"/>
</dbReference>
<evidence type="ECO:0000256" key="2">
    <source>
        <dbReference type="SAM" id="MobiDB-lite"/>
    </source>
</evidence>
<organism evidence="6 7">
    <name type="scientific">Blepharisma stoltei</name>
    <dbReference type="NCBI Taxonomy" id="1481888"/>
    <lineage>
        <taxon>Eukaryota</taxon>
        <taxon>Sar</taxon>
        <taxon>Alveolata</taxon>
        <taxon>Ciliophora</taxon>
        <taxon>Postciliodesmatophora</taxon>
        <taxon>Heterotrichea</taxon>
        <taxon>Heterotrichida</taxon>
        <taxon>Blepharismidae</taxon>
        <taxon>Blepharisma</taxon>
    </lineage>
</organism>
<accession>A0AAU9JDQ2</accession>
<keyword evidence="3" id="KW-0812">Transmembrane</keyword>
<gene>
    <name evidence="6" type="ORF">BSTOLATCC_MIC40647</name>
</gene>
<feature type="chain" id="PRO_5043471120" description="TNFR-Cys domain-containing protein" evidence="4">
    <location>
        <begin position="20"/>
        <end position="4342"/>
    </location>
</feature>
<protein>
    <recommendedName>
        <fullName evidence="5">TNFR-Cys domain-containing protein</fullName>
    </recommendedName>
</protein>
<dbReference type="PROSITE" id="PS50050">
    <property type="entry name" value="TNFR_NGFR_2"/>
    <property type="match status" value="1"/>
</dbReference>
<reference evidence="6" key="1">
    <citation type="submission" date="2021-09" db="EMBL/GenBank/DDBJ databases">
        <authorList>
            <consortium name="AG Swart"/>
            <person name="Singh M."/>
            <person name="Singh A."/>
            <person name="Seah K."/>
            <person name="Emmerich C."/>
        </authorList>
    </citation>
    <scope>NUCLEOTIDE SEQUENCE</scope>
    <source>
        <strain evidence="6">ATCC30299</strain>
    </source>
</reference>
<dbReference type="PANTHER" id="PTHR15332:SF175">
    <property type="entry name" value="PROPROTEIN CONVERTASE SUBTILISIN_KEXIN TYPE 5-LIKE"/>
    <property type="match status" value="1"/>
</dbReference>
<name>A0AAU9JDQ2_9CILI</name>
<dbReference type="Proteomes" id="UP001162131">
    <property type="component" value="Unassembled WGS sequence"/>
</dbReference>
<feature type="transmembrane region" description="Helical" evidence="3">
    <location>
        <begin position="4236"/>
        <end position="4258"/>
    </location>
</feature>